<evidence type="ECO:0000313" key="5">
    <source>
        <dbReference type="Proteomes" id="UP000054324"/>
    </source>
</evidence>
<sequence>VLCFSESPNLCFCKDIQISTDTVQDILTAAIIFQLVEVQEACLEFLKQRLHPVNCLTVLRLAERLQNDDLLEVSLLFAAQHFSQLEHNEDFLMLDSNLFTRLISSQEFNGLEDDRLKSIVSWAKHDATGRLNVASKLCCYVQTPRLSKDYLQHLSQAKDEWETSP</sequence>
<feature type="domain" description="BACK" evidence="3">
    <location>
        <begin position="55"/>
        <end position="155"/>
    </location>
</feature>
<dbReference type="CTD" id="20330261"/>
<dbReference type="Pfam" id="PF07707">
    <property type="entry name" value="BACK"/>
    <property type="match status" value="1"/>
</dbReference>
<proteinExistence type="predicted"/>
<gene>
    <name evidence="4" type="ORF">T265_16096</name>
</gene>
<feature type="non-terminal residue" evidence="4">
    <location>
        <position position="165"/>
    </location>
</feature>
<accession>A0A074YYV6</accession>
<dbReference type="RefSeq" id="XP_009177871.1">
    <property type="nucleotide sequence ID" value="XM_009179607.1"/>
</dbReference>
<dbReference type="OrthoDB" id="45365at2759"/>
<evidence type="ECO:0000256" key="1">
    <source>
        <dbReference type="ARBA" id="ARBA00022441"/>
    </source>
</evidence>
<feature type="non-terminal residue" evidence="4">
    <location>
        <position position="1"/>
    </location>
</feature>
<keyword evidence="5" id="KW-1185">Reference proteome</keyword>
<keyword evidence="1" id="KW-0880">Kelch repeat</keyword>
<dbReference type="InterPro" id="IPR011333">
    <property type="entry name" value="SKP1/BTB/POZ_sf"/>
</dbReference>
<dbReference type="Gene3D" id="1.25.40.420">
    <property type="match status" value="1"/>
</dbReference>
<evidence type="ECO:0000256" key="2">
    <source>
        <dbReference type="ARBA" id="ARBA00022737"/>
    </source>
</evidence>
<organism evidence="4 5">
    <name type="scientific">Opisthorchis viverrini</name>
    <name type="common">Southeast Asian liver fluke</name>
    <dbReference type="NCBI Taxonomy" id="6198"/>
    <lineage>
        <taxon>Eukaryota</taxon>
        <taxon>Metazoa</taxon>
        <taxon>Spiralia</taxon>
        <taxon>Lophotrochozoa</taxon>
        <taxon>Platyhelminthes</taxon>
        <taxon>Trematoda</taxon>
        <taxon>Digenea</taxon>
        <taxon>Opisthorchiida</taxon>
        <taxon>Opisthorchiata</taxon>
        <taxon>Opisthorchiidae</taxon>
        <taxon>Opisthorchis</taxon>
    </lineage>
</organism>
<dbReference type="EMBL" id="KL602107">
    <property type="protein sequence ID" value="KER18382.1"/>
    <property type="molecule type" value="Genomic_DNA"/>
</dbReference>
<dbReference type="STRING" id="6198.A0A074YYV6"/>
<dbReference type="Proteomes" id="UP000054324">
    <property type="component" value="Unassembled WGS sequence"/>
</dbReference>
<dbReference type="Gene3D" id="3.30.710.10">
    <property type="entry name" value="Potassium Channel Kv1.1, Chain A"/>
    <property type="match status" value="1"/>
</dbReference>
<evidence type="ECO:0000313" key="4">
    <source>
        <dbReference type="EMBL" id="KER18382.1"/>
    </source>
</evidence>
<protein>
    <recommendedName>
        <fullName evidence="3">BACK domain-containing protein</fullName>
    </recommendedName>
</protein>
<dbReference type="InterPro" id="IPR011705">
    <property type="entry name" value="BACK"/>
</dbReference>
<keyword evidence="2" id="KW-0677">Repeat</keyword>
<dbReference type="GeneID" id="20330261"/>
<dbReference type="AlphaFoldDB" id="A0A074YYV6"/>
<dbReference type="PANTHER" id="PTHR24412:SF489">
    <property type="entry name" value="RING FINGER DOMAIN AND KELCH REPEAT-CONTAINING PROTEIN DDB_G0271372"/>
    <property type="match status" value="1"/>
</dbReference>
<dbReference type="SMART" id="SM00875">
    <property type="entry name" value="BACK"/>
    <property type="match status" value="1"/>
</dbReference>
<evidence type="ECO:0000259" key="3">
    <source>
        <dbReference type="SMART" id="SM00875"/>
    </source>
</evidence>
<reference evidence="4 5" key="1">
    <citation type="submission" date="2013-11" db="EMBL/GenBank/DDBJ databases">
        <title>Opisthorchis viverrini - life in the bile duct.</title>
        <authorList>
            <person name="Young N.D."/>
            <person name="Nagarajan N."/>
            <person name="Lin S.J."/>
            <person name="Korhonen P.K."/>
            <person name="Jex A.R."/>
            <person name="Hall R.S."/>
            <person name="Safavi-Hemami H."/>
            <person name="Kaewkong W."/>
            <person name="Bertrand D."/>
            <person name="Gao S."/>
            <person name="Seet Q."/>
            <person name="Wongkham S."/>
            <person name="Teh B.T."/>
            <person name="Wongkham C."/>
            <person name="Intapan P.M."/>
            <person name="Maleewong W."/>
            <person name="Yang X."/>
            <person name="Hu M."/>
            <person name="Wang Z."/>
            <person name="Hofmann A."/>
            <person name="Sternberg P.W."/>
            <person name="Tan P."/>
            <person name="Wang J."/>
            <person name="Gasser R.B."/>
        </authorList>
    </citation>
    <scope>NUCLEOTIDE SEQUENCE [LARGE SCALE GENOMIC DNA]</scope>
</reference>
<dbReference type="PANTHER" id="PTHR24412">
    <property type="entry name" value="KELCH PROTEIN"/>
    <property type="match status" value="1"/>
</dbReference>
<dbReference type="KEGG" id="ovi:T265_16096"/>
<name>A0A074YYV6_OPIVI</name>